<dbReference type="RefSeq" id="WP_378477335.1">
    <property type="nucleotide sequence ID" value="NZ_JBHUIW010000007.1"/>
</dbReference>
<sequence>MTHWIGFAVEGLVSVLLLLTVIYCTMLNKQLRRLKADEHALKATIAELITATEIAERAIAGLKVTVRDVDQNIGDRLRTAERFAADISRQIEAGNVVLDRLTKVVLAGRPLTDPEGAAEAAEPAAAALGPTDSKAVAAAAQAFAQRTRARARGLAA</sequence>
<feature type="domain" description="DUF6468" evidence="2">
    <location>
        <begin position="34"/>
        <end position="108"/>
    </location>
</feature>
<comment type="caution">
    <text evidence="3">The sequence shown here is derived from an EMBL/GenBank/DDBJ whole genome shotgun (WGS) entry which is preliminary data.</text>
</comment>
<keyword evidence="1" id="KW-0812">Transmembrane</keyword>
<proteinExistence type="predicted"/>
<evidence type="ECO:0000313" key="4">
    <source>
        <dbReference type="Proteomes" id="UP001597314"/>
    </source>
</evidence>
<protein>
    <submittedName>
        <fullName evidence="3">DUF6468 domain-containing protein</fullName>
    </submittedName>
</protein>
<keyword evidence="1" id="KW-1133">Transmembrane helix</keyword>
<reference evidence="4" key="1">
    <citation type="journal article" date="2019" name="Int. J. Syst. Evol. Microbiol.">
        <title>The Global Catalogue of Microorganisms (GCM) 10K type strain sequencing project: providing services to taxonomists for standard genome sequencing and annotation.</title>
        <authorList>
            <consortium name="The Broad Institute Genomics Platform"/>
            <consortium name="The Broad Institute Genome Sequencing Center for Infectious Disease"/>
            <person name="Wu L."/>
            <person name="Ma J."/>
        </authorList>
    </citation>
    <scope>NUCLEOTIDE SEQUENCE [LARGE SCALE GENOMIC DNA]</scope>
    <source>
        <strain evidence="4">CGMCC 1.6774</strain>
    </source>
</reference>
<evidence type="ECO:0000256" key="1">
    <source>
        <dbReference type="SAM" id="Phobius"/>
    </source>
</evidence>
<keyword evidence="1" id="KW-0472">Membrane</keyword>
<gene>
    <name evidence="3" type="ORF">ACFSOX_08315</name>
</gene>
<keyword evidence="4" id="KW-1185">Reference proteome</keyword>
<feature type="transmembrane region" description="Helical" evidence="1">
    <location>
        <begin position="6"/>
        <end position="26"/>
    </location>
</feature>
<name>A0ABW5AGT1_9BRAD</name>
<dbReference type="InterPro" id="IPR045531">
    <property type="entry name" value="DUF6468"/>
</dbReference>
<evidence type="ECO:0000313" key="3">
    <source>
        <dbReference type="EMBL" id="MFD2182153.1"/>
    </source>
</evidence>
<organism evidence="3 4">
    <name type="scientific">Rhodoplanes azumiensis</name>
    <dbReference type="NCBI Taxonomy" id="1897628"/>
    <lineage>
        <taxon>Bacteria</taxon>
        <taxon>Pseudomonadati</taxon>
        <taxon>Pseudomonadota</taxon>
        <taxon>Alphaproteobacteria</taxon>
        <taxon>Hyphomicrobiales</taxon>
        <taxon>Nitrobacteraceae</taxon>
        <taxon>Rhodoplanes</taxon>
    </lineage>
</organism>
<accession>A0ABW5AGT1</accession>
<evidence type="ECO:0000259" key="2">
    <source>
        <dbReference type="Pfam" id="PF20072"/>
    </source>
</evidence>
<dbReference type="EMBL" id="JBHUIW010000007">
    <property type="protein sequence ID" value="MFD2182153.1"/>
    <property type="molecule type" value="Genomic_DNA"/>
</dbReference>
<dbReference type="Pfam" id="PF20072">
    <property type="entry name" value="DUF6468"/>
    <property type="match status" value="1"/>
</dbReference>
<dbReference type="Proteomes" id="UP001597314">
    <property type="component" value="Unassembled WGS sequence"/>
</dbReference>